<dbReference type="InterPro" id="IPR036760">
    <property type="entry name" value="SspB-like_sf"/>
</dbReference>
<dbReference type="Proteomes" id="UP000183900">
    <property type="component" value="Unassembled WGS sequence"/>
</dbReference>
<gene>
    <name evidence="2" type="ORF">Ga0061067_101181</name>
</gene>
<evidence type="ECO:0000313" key="2">
    <source>
        <dbReference type="EMBL" id="CUA91934.1"/>
    </source>
</evidence>
<protein>
    <recommendedName>
        <fullName evidence="4">Stringent starvation protein B</fullName>
    </recommendedName>
</protein>
<feature type="compositionally biased region" description="Low complexity" evidence="1">
    <location>
        <begin position="152"/>
        <end position="163"/>
    </location>
</feature>
<proteinExistence type="predicted"/>
<sequence>MAEDLLRYDIIVQDALRAAVKKILAEVARTGLPGEHHFYIAFDTNAPGVRISSRLKERYPTEMTIVLQHQFWDLAIGEHAFEVGLSFGGIPEKLLIPFSAIKGFFDPSVQFALEFEPGKTAEPIPDDLVEAVGELANLEAAAAKSLEDKNVKPATRKTAASASKAEKPEKAAKTDAAEEGSKDEKPAEGGEVVSLDAFRKKP</sequence>
<organism evidence="2 3">
    <name type="scientific">Pannonibacter indicus</name>
    <dbReference type="NCBI Taxonomy" id="466044"/>
    <lineage>
        <taxon>Bacteria</taxon>
        <taxon>Pseudomonadati</taxon>
        <taxon>Pseudomonadota</taxon>
        <taxon>Alphaproteobacteria</taxon>
        <taxon>Hyphomicrobiales</taxon>
        <taxon>Stappiaceae</taxon>
        <taxon>Pannonibacter</taxon>
    </lineage>
</organism>
<evidence type="ECO:0000256" key="1">
    <source>
        <dbReference type="SAM" id="MobiDB-lite"/>
    </source>
</evidence>
<accession>A0A0K6HM24</accession>
<dbReference type="Pfam" id="PF04386">
    <property type="entry name" value="SspB"/>
    <property type="match status" value="1"/>
</dbReference>
<dbReference type="Gene3D" id="2.30.30.220">
    <property type="entry name" value="SspB-like"/>
    <property type="match status" value="1"/>
</dbReference>
<keyword evidence="3" id="KW-1185">Reference proteome</keyword>
<dbReference type="EMBL" id="CYHE01000001">
    <property type="protein sequence ID" value="CUA91934.1"/>
    <property type="molecule type" value="Genomic_DNA"/>
</dbReference>
<dbReference type="SUPFAM" id="SSF101738">
    <property type="entry name" value="SspB-like"/>
    <property type="match status" value="1"/>
</dbReference>
<name>A0A0K6HM24_9HYPH</name>
<reference evidence="3" key="1">
    <citation type="submission" date="2015-08" db="EMBL/GenBank/DDBJ databases">
        <authorList>
            <person name="Varghese N."/>
        </authorList>
    </citation>
    <scope>NUCLEOTIDE SEQUENCE [LARGE SCALE GENOMIC DNA]</scope>
    <source>
        <strain evidence="3">DSM 23407</strain>
    </source>
</reference>
<dbReference type="OrthoDB" id="9800412at2"/>
<evidence type="ECO:0000313" key="3">
    <source>
        <dbReference type="Proteomes" id="UP000183900"/>
    </source>
</evidence>
<feature type="region of interest" description="Disordered" evidence="1">
    <location>
        <begin position="146"/>
        <end position="202"/>
    </location>
</feature>
<dbReference type="AlphaFoldDB" id="A0A0K6HM24"/>
<evidence type="ECO:0008006" key="4">
    <source>
        <dbReference type="Google" id="ProtNLM"/>
    </source>
</evidence>
<feature type="compositionally biased region" description="Basic and acidic residues" evidence="1">
    <location>
        <begin position="164"/>
        <end position="188"/>
    </location>
</feature>
<dbReference type="RefSeq" id="WP_055453951.1">
    <property type="nucleotide sequence ID" value="NZ_CYHE01000001.1"/>
</dbReference>
<dbReference type="InterPro" id="IPR007481">
    <property type="entry name" value="SspB"/>
</dbReference>